<dbReference type="PANTHER" id="PTHR38471:SF2">
    <property type="entry name" value="FOUR HELIX BUNDLE PROTEIN"/>
    <property type="match status" value="1"/>
</dbReference>
<accession>A0A1J5DQM1</accession>
<dbReference type="InterPro" id="IPR012657">
    <property type="entry name" value="23S_rRNA-intervening_sequence"/>
</dbReference>
<evidence type="ECO:0000313" key="1">
    <source>
        <dbReference type="EMBL" id="OIP38428.1"/>
    </source>
</evidence>
<reference evidence="1 2" key="1">
    <citation type="journal article" date="2016" name="Environ. Microbiol.">
        <title>Genomic resolution of a cold subsurface aquifer community provides metabolic insights for novel microbes adapted to high CO concentrations.</title>
        <authorList>
            <person name="Probst A.J."/>
            <person name="Castelle C.J."/>
            <person name="Singh A."/>
            <person name="Brown C.T."/>
            <person name="Anantharaman K."/>
            <person name="Sharon I."/>
            <person name="Hug L.A."/>
            <person name="Burstein D."/>
            <person name="Emerson J.B."/>
            <person name="Thomas B.C."/>
            <person name="Banfield J.F."/>
        </authorList>
    </citation>
    <scope>NUCLEOTIDE SEQUENCE [LARGE SCALE GENOMIC DNA]</scope>
    <source>
        <strain evidence="1">CG2_30_40_21</strain>
    </source>
</reference>
<dbReference type="Gene3D" id="1.20.1440.60">
    <property type="entry name" value="23S rRNA-intervening sequence"/>
    <property type="match status" value="1"/>
</dbReference>
<dbReference type="NCBIfam" id="TIGR02436">
    <property type="entry name" value="four helix bundle protein"/>
    <property type="match status" value="1"/>
</dbReference>
<dbReference type="Proteomes" id="UP000183085">
    <property type="component" value="Unassembled WGS sequence"/>
</dbReference>
<dbReference type="PANTHER" id="PTHR38471">
    <property type="entry name" value="FOUR HELIX BUNDLE PROTEIN"/>
    <property type="match status" value="1"/>
</dbReference>
<sequence length="127" mass="14634">MPRYEELGVWQLANKLVMEVCRIVNQYPREATCNDLAIQMKGSAMGVAMNIAEGHSQQTLDEYRHFLEAAMNSLRDIILFLRISHQNQLINEASYNFLLKEYERVKCLVLSIVKWIENETNNSAIAA</sequence>
<proteinExistence type="predicted"/>
<dbReference type="EMBL" id="MNYI01000178">
    <property type="protein sequence ID" value="OIP38428.1"/>
    <property type="molecule type" value="Genomic_DNA"/>
</dbReference>
<dbReference type="STRING" id="1817895.AUJ95_06800"/>
<name>A0A1J5DQM1_9BACT</name>
<dbReference type="AlphaFoldDB" id="A0A1J5DQM1"/>
<dbReference type="SUPFAM" id="SSF158446">
    <property type="entry name" value="IVS-encoded protein-like"/>
    <property type="match status" value="1"/>
</dbReference>
<gene>
    <name evidence="1" type="ORF">AUJ95_06800</name>
</gene>
<dbReference type="InterPro" id="IPR036583">
    <property type="entry name" value="23S_rRNA_IVS_sf"/>
</dbReference>
<organism evidence="1 2">
    <name type="scientific">Candidatus Desantisbacteria bacterium CG2_30_40_21</name>
    <dbReference type="NCBI Taxonomy" id="1817895"/>
    <lineage>
        <taxon>Bacteria</taxon>
        <taxon>Candidatus Desantisiibacteriota</taxon>
    </lineage>
</organism>
<evidence type="ECO:0008006" key="3">
    <source>
        <dbReference type="Google" id="ProtNLM"/>
    </source>
</evidence>
<evidence type="ECO:0000313" key="2">
    <source>
        <dbReference type="Proteomes" id="UP000183085"/>
    </source>
</evidence>
<dbReference type="Pfam" id="PF05635">
    <property type="entry name" value="23S_rRNA_IVP"/>
    <property type="match status" value="1"/>
</dbReference>
<protein>
    <recommendedName>
        <fullName evidence="3">Four helix bundle protein</fullName>
    </recommendedName>
</protein>
<comment type="caution">
    <text evidence="1">The sequence shown here is derived from an EMBL/GenBank/DDBJ whole genome shotgun (WGS) entry which is preliminary data.</text>
</comment>